<keyword evidence="2" id="KW-0813">Transport</keyword>
<evidence type="ECO:0000256" key="6">
    <source>
        <dbReference type="ARBA" id="ARBA00023136"/>
    </source>
</evidence>
<dbReference type="Gene3D" id="3.30.70.260">
    <property type="match status" value="1"/>
</dbReference>
<evidence type="ECO:0000313" key="13">
    <source>
        <dbReference type="Proteomes" id="UP000509327"/>
    </source>
</evidence>
<dbReference type="AlphaFoldDB" id="A0A2V4VHV5"/>
<evidence type="ECO:0000313" key="12">
    <source>
        <dbReference type="Proteomes" id="UP000247790"/>
    </source>
</evidence>
<evidence type="ECO:0000256" key="5">
    <source>
        <dbReference type="ARBA" id="ARBA00022989"/>
    </source>
</evidence>
<keyword evidence="4 7" id="KW-0812">Transmembrane</keyword>
<keyword evidence="3" id="KW-1003">Cell membrane</keyword>
<dbReference type="Proteomes" id="UP000247790">
    <property type="component" value="Unassembled WGS sequence"/>
</dbReference>
<gene>
    <name evidence="10" type="ORF">DFQ00_108121</name>
    <name evidence="11" type="ORF">HUB98_22805</name>
</gene>
<reference evidence="10 12" key="1">
    <citation type="submission" date="2018-06" db="EMBL/GenBank/DDBJ databases">
        <title>Genomic Encyclopedia of Type Strains, Phase III (KMG-III): the genomes of soil and plant-associated and newly described type strains.</title>
        <authorList>
            <person name="Whitman W."/>
        </authorList>
    </citation>
    <scope>NUCLEOTIDE SEQUENCE [LARGE SCALE GENOMIC DNA]</scope>
    <source>
        <strain evidence="10 12">CECT 7022</strain>
    </source>
</reference>
<keyword evidence="6 7" id="KW-0472">Membrane</keyword>
<accession>A0A2V4VHV5</accession>
<dbReference type="Proteomes" id="UP000509327">
    <property type="component" value="Chromosome"/>
</dbReference>
<dbReference type="EMBL" id="QJSW01000008">
    <property type="protein sequence ID" value="PYE48529.1"/>
    <property type="molecule type" value="Genomic_DNA"/>
</dbReference>
<feature type="transmembrane region" description="Helical" evidence="7">
    <location>
        <begin position="116"/>
        <end position="139"/>
    </location>
</feature>
<protein>
    <submittedName>
        <fullName evidence="10">Acetolactate synthase small subunit</fullName>
    </submittedName>
    <submittedName>
        <fullName evidence="11">MFS transporter</fullName>
    </submittedName>
</protein>
<name>A0A2V4VHV5_PAEBA</name>
<sequence length="466" mass="50482">MGECVLSVTVSNHPGVLARISNLFAGLGINIDHIATVRSRERHVSRVRIQAEMDEEGMKKISYSLQQLPDVIRLDKVRTRSKRFSYWSAAYGLFIAVMGLNLVSPIYALYKQQWHLTPGMLSIAFAAYAIALIPSIVITGQLLPGGGFRRFLVPGMMIAMSGTLCLLFATSYPMLVVARVLQGISVGIFNGVTVAALTRLHPQQNRRQAAMVGAIAVTAGNALGPMMGGILAQYAPYPTQLPYFIHLLLMIPGLVCLISSRAELSGRASGYKLHLPTLPRSGTKTFSVAVLSSFVAWGITSLYGSTIPMYLNEWIGQTSYVLSGLIVAIVLIIAAIAQFRSARWKLRSMGLFGTILIGLGLLLLVVTVHTGSLICLSASIVCVGMGYGPLYAGSLALVNETTSDEWRADVLSLFYVGTYLGVVLPAIGLGLMTQWFGLQRAFDCFAVLFIILILAGWRGWSRQQTA</sequence>
<dbReference type="PROSITE" id="PS51671">
    <property type="entry name" value="ACT"/>
    <property type="match status" value="1"/>
</dbReference>
<evidence type="ECO:0000256" key="1">
    <source>
        <dbReference type="ARBA" id="ARBA00004651"/>
    </source>
</evidence>
<proteinExistence type="predicted"/>
<dbReference type="InterPro" id="IPR020846">
    <property type="entry name" value="MFS_dom"/>
</dbReference>
<dbReference type="GO" id="GO:0022857">
    <property type="term" value="F:transmembrane transporter activity"/>
    <property type="evidence" value="ECO:0007669"/>
    <property type="project" value="InterPro"/>
</dbReference>
<evidence type="ECO:0000313" key="10">
    <source>
        <dbReference type="EMBL" id="PYE48529.1"/>
    </source>
</evidence>
<dbReference type="InterPro" id="IPR036259">
    <property type="entry name" value="MFS_trans_sf"/>
</dbReference>
<dbReference type="PROSITE" id="PS50850">
    <property type="entry name" value="MFS"/>
    <property type="match status" value="1"/>
</dbReference>
<feature type="transmembrane region" description="Helical" evidence="7">
    <location>
        <begin position="285"/>
        <end position="306"/>
    </location>
</feature>
<dbReference type="InterPro" id="IPR002912">
    <property type="entry name" value="ACT_dom"/>
</dbReference>
<dbReference type="EMBL" id="CP054614">
    <property type="protein sequence ID" value="QKS58771.1"/>
    <property type="molecule type" value="Genomic_DNA"/>
</dbReference>
<keyword evidence="13" id="KW-1185">Reference proteome</keyword>
<feature type="transmembrane region" description="Helical" evidence="7">
    <location>
        <begin position="376"/>
        <end position="398"/>
    </location>
</feature>
<dbReference type="Pfam" id="PF07690">
    <property type="entry name" value="MFS_1"/>
    <property type="match status" value="1"/>
</dbReference>
<feature type="transmembrane region" description="Helical" evidence="7">
    <location>
        <begin position="86"/>
        <end position="110"/>
    </location>
</feature>
<dbReference type="InterPro" id="IPR054480">
    <property type="entry name" value="AHAS_small-like_ACT"/>
</dbReference>
<feature type="transmembrane region" description="Helical" evidence="7">
    <location>
        <begin position="176"/>
        <end position="197"/>
    </location>
</feature>
<evidence type="ECO:0000313" key="11">
    <source>
        <dbReference type="EMBL" id="QKS58771.1"/>
    </source>
</evidence>
<feature type="transmembrane region" description="Helical" evidence="7">
    <location>
        <begin position="151"/>
        <end position="170"/>
    </location>
</feature>
<dbReference type="InterPro" id="IPR045865">
    <property type="entry name" value="ACT-like_dom_sf"/>
</dbReference>
<dbReference type="RefSeq" id="WP_167433733.1">
    <property type="nucleotide sequence ID" value="NZ_CP054614.1"/>
</dbReference>
<evidence type="ECO:0000259" key="9">
    <source>
        <dbReference type="PROSITE" id="PS51671"/>
    </source>
</evidence>
<dbReference type="PANTHER" id="PTHR23517:SF13">
    <property type="entry name" value="MAJOR FACILITATOR SUPERFAMILY MFS_1"/>
    <property type="match status" value="1"/>
</dbReference>
<feature type="transmembrane region" description="Helical" evidence="7">
    <location>
        <begin position="410"/>
        <end position="432"/>
    </location>
</feature>
<dbReference type="InterPro" id="IPR011701">
    <property type="entry name" value="MFS"/>
</dbReference>
<feature type="transmembrane region" description="Helical" evidence="7">
    <location>
        <begin position="349"/>
        <end position="370"/>
    </location>
</feature>
<dbReference type="SUPFAM" id="SSF55021">
    <property type="entry name" value="ACT-like"/>
    <property type="match status" value="1"/>
</dbReference>
<feature type="transmembrane region" description="Helical" evidence="7">
    <location>
        <begin position="243"/>
        <end position="264"/>
    </location>
</feature>
<keyword evidence="5 7" id="KW-1133">Transmembrane helix</keyword>
<dbReference type="Gene3D" id="1.20.1250.20">
    <property type="entry name" value="MFS general substrate transporter like domains"/>
    <property type="match status" value="1"/>
</dbReference>
<evidence type="ECO:0000256" key="7">
    <source>
        <dbReference type="SAM" id="Phobius"/>
    </source>
</evidence>
<dbReference type="PANTHER" id="PTHR23517">
    <property type="entry name" value="RESISTANCE PROTEIN MDTM, PUTATIVE-RELATED-RELATED"/>
    <property type="match status" value="1"/>
</dbReference>
<feature type="domain" description="ACT" evidence="9">
    <location>
        <begin position="5"/>
        <end position="82"/>
    </location>
</feature>
<comment type="subcellular location">
    <subcellularLocation>
        <location evidence="1">Cell membrane</location>
        <topology evidence="1">Multi-pass membrane protein</topology>
    </subcellularLocation>
</comment>
<evidence type="ECO:0000259" key="8">
    <source>
        <dbReference type="PROSITE" id="PS50850"/>
    </source>
</evidence>
<feature type="domain" description="Major facilitator superfamily (MFS) profile" evidence="8">
    <location>
        <begin position="85"/>
        <end position="464"/>
    </location>
</feature>
<dbReference type="Pfam" id="PF22629">
    <property type="entry name" value="ACT_AHAS_ss"/>
    <property type="match status" value="1"/>
</dbReference>
<dbReference type="SUPFAM" id="SSF103473">
    <property type="entry name" value="MFS general substrate transporter"/>
    <property type="match status" value="1"/>
</dbReference>
<reference evidence="11 13" key="2">
    <citation type="submission" date="2020-06" db="EMBL/GenBank/DDBJ databases">
        <title>Complete genome of Paenibacillus barcinonensis KACC11450.</title>
        <authorList>
            <person name="Kim M."/>
            <person name="Park Y.-J."/>
            <person name="Shin J.-H."/>
        </authorList>
    </citation>
    <scope>NUCLEOTIDE SEQUENCE [LARGE SCALE GENOMIC DNA]</scope>
    <source>
        <strain evidence="11 13">KACC11450</strain>
    </source>
</reference>
<evidence type="ECO:0000256" key="4">
    <source>
        <dbReference type="ARBA" id="ARBA00022692"/>
    </source>
</evidence>
<evidence type="ECO:0000256" key="2">
    <source>
        <dbReference type="ARBA" id="ARBA00022448"/>
    </source>
</evidence>
<dbReference type="InterPro" id="IPR050171">
    <property type="entry name" value="MFS_Transporters"/>
</dbReference>
<feature type="transmembrane region" description="Helical" evidence="7">
    <location>
        <begin position="209"/>
        <end position="231"/>
    </location>
</feature>
<feature type="transmembrane region" description="Helical" evidence="7">
    <location>
        <begin position="438"/>
        <end position="457"/>
    </location>
</feature>
<dbReference type="GO" id="GO:0005886">
    <property type="term" value="C:plasma membrane"/>
    <property type="evidence" value="ECO:0007669"/>
    <property type="project" value="UniProtKB-SubCell"/>
</dbReference>
<organism evidence="10 12">
    <name type="scientific">Paenibacillus barcinonensis</name>
    <dbReference type="NCBI Taxonomy" id="198119"/>
    <lineage>
        <taxon>Bacteria</taxon>
        <taxon>Bacillati</taxon>
        <taxon>Bacillota</taxon>
        <taxon>Bacilli</taxon>
        <taxon>Bacillales</taxon>
        <taxon>Paenibacillaceae</taxon>
        <taxon>Paenibacillus</taxon>
    </lineage>
</organism>
<evidence type="ECO:0000256" key="3">
    <source>
        <dbReference type="ARBA" id="ARBA00022475"/>
    </source>
</evidence>
<feature type="transmembrane region" description="Helical" evidence="7">
    <location>
        <begin position="318"/>
        <end position="337"/>
    </location>
</feature>